<proteinExistence type="predicted"/>
<protein>
    <submittedName>
        <fullName evidence="2">Uncharacterized protein</fullName>
    </submittedName>
</protein>
<dbReference type="Proteomes" id="UP000238762">
    <property type="component" value="Unassembled WGS sequence"/>
</dbReference>
<gene>
    <name evidence="2" type="ORF">C7B64_11425</name>
</gene>
<reference evidence="2 3" key="2">
    <citation type="submission" date="2018-03" db="EMBL/GenBank/DDBJ databases">
        <title>The ancient ancestry and fast evolution of plastids.</title>
        <authorList>
            <person name="Moore K.R."/>
            <person name="Magnabosco C."/>
            <person name="Momper L."/>
            <person name="Gold D.A."/>
            <person name="Bosak T."/>
            <person name="Fournier G.P."/>
        </authorList>
    </citation>
    <scope>NUCLEOTIDE SEQUENCE [LARGE SCALE GENOMIC DNA]</scope>
    <source>
        <strain evidence="2 3">CCAP 1448/3</strain>
    </source>
</reference>
<comment type="caution">
    <text evidence="2">The sequence shown here is derived from an EMBL/GenBank/DDBJ whole genome shotgun (WGS) entry which is preliminary data.</text>
</comment>
<name>A0A2T1C3Y3_9CYAN</name>
<dbReference type="OrthoDB" id="574212at2"/>
<dbReference type="EMBL" id="PVWJ01000048">
    <property type="protein sequence ID" value="PSB02833.1"/>
    <property type="molecule type" value="Genomic_DNA"/>
</dbReference>
<keyword evidence="3" id="KW-1185">Reference proteome</keyword>
<accession>A0A2T1C3Y3</accession>
<sequence>MINPFPAKSKTPIKLLKLLPYTLVGLGVFWFNSETNLNYLFRGYLVLLEAQLGILIVYFLMSKINKLHKNR</sequence>
<feature type="transmembrane region" description="Helical" evidence="1">
    <location>
        <begin position="39"/>
        <end position="61"/>
    </location>
</feature>
<keyword evidence="1" id="KW-0812">Transmembrane</keyword>
<feature type="transmembrane region" description="Helical" evidence="1">
    <location>
        <begin position="15"/>
        <end position="33"/>
    </location>
</feature>
<keyword evidence="1" id="KW-0472">Membrane</keyword>
<keyword evidence="1" id="KW-1133">Transmembrane helix</keyword>
<dbReference type="AlphaFoldDB" id="A0A2T1C3Y3"/>
<evidence type="ECO:0000313" key="3">
    <source>
        <dbReference type="Proteomes" id="UP000238762"/>
    </source>
</evidence>
<reference evidence="2 3" key="1">
    <citation type="submission" date="2018-02" db="EMBL/GenBank/DDBJ databases">
        <authorList>
            <person name="Cohen D.B."/>
            <person name="Kent A.D."/>
        </authorList>
    </citation>
    <scope>NUCLEOTIDE SEQUENCE [LARGE SCALE GENOMIC DNA]</scope>
    <source>
        <strain evidence="2 3">CCAP 1448/3</strain>
    </source>
</reference>
<evidence type="ECO:0000256" key="1">
    <source>
        <dbReference type="SAM" id="Phobius"/>
    </source>
</evidence>
<evidence type="ECO:0000313" key="2">
    <source>
        <dbReference type="EMBL" id="PSB02833.1"/>
    </source>
</evidence>
<organism evidence="2 3">
    <name type="scientific">Merismopedia glauca CCAP 1448/3</name>
    <dbReference type="NCBI Taxonomy" id="1296344"/>
    <lineage>
        <taxon>Bacteria</taxon>
        <taxon>Bacillati</taxon>
        <taxon>Cyanobacteriota</taxon>
        <taxon>Cyanophyceae</taxon>
        <taxon>Synechococcales</taxon>
        <taxon>Merismopediaceae</taxon>
        <taxon>Merismopedia</taxon>
    </lineage>
</organism>